<name>F3ZTA2_9BACE</name>
<keyword evidence="2" id="KW-1185">Reference proteome</keyword>
<gene>
    <name evidence="1" type="ORF">Bcop_2098</name>
</gene>
<dbReference type="HOGENOM" id="CLU_2876319_0_0_10"/>
<dbReference type="STRING" id="679937.Bcop_2098"/>
<dbReference type="Proteomes" id="UP000018439">
    <property type="component" value="Chromosome"/>
</dbReference>
<dbReference type="AlphaFoldDB" id="F3ZTA2"/>
<proteinExistence type="predicted"/>
<dbReference type="EMBL" id="CM001167">
    <property type="protein sequence ID" value="EGJ72270.1"/>
    <property type="molecule type" value="Genomic_DNA"/>
</dbReference>
<evidence type="ECO:0000313" key="1">
    <source>
        <dbReference type="EMBL" id="EGJ72270.1"/>
    </source>
</evidence>
<accession>F3ZTA2</accession>
<organism evidence="1 2">
    <name type="scientific">Bacteroides coprosuis DSM 18011</name>
    <dbReference type="NCBI Taxonomy" id="679937"/>
    <lineage>
        <taxon>Bacteria</taxon>
        <taxon>Pseudomonadati</taxon>
        <taxon>Bacteroidota</taxon>
        <taxon>Bacteroidia</taxon>
        <taxon>Bacteroidales</taxon>
        <taxon>Bacteroidaceae</taxon>
        <taxon>Bacteroides</taxon>
    </lineage>
</organism>
<evidence type="ECO:0000313" key="2">
    <source>
        <dbReference type="Proteomes" id="UP000018439"/>
    </source>
</evidence>
<reference evidence="1 2" key="1">
    <citation type="journal article" date="2011" name="Stand. Genomic Sci.">
        <title>Non-contiguous finished genome sequence of Bacteroides coprosuis type strain (PC139).</title>
        <authorList>
            <person name="Land M."/>
            <person name="Held B."/>
            <person name="Gronow S."/>
            <person name="Abt B."/>
            <person name="Lucas S."/>
            <person name="Del Rio T.G."/>
            <person name="Nolan M."/>
            <person name="Tice H."/>
            <person name="Cheng J.F."/>
            <person name="Pitluck S."/>
            <person name="Liolios K."/>
            <person name="Pagani I."/>
            <person name="Ivanova N."/>
            <person name="Mavromatis K."/>
            <person name="Mikhailova N."/>
            <person name="Pati A."/>
            <person name="Tapia R."/>
            <person name="Han C."/>
            <person name="Goodwin L."/>
            <person name="Chen A."/>
            <person name="Palaniappan K."/>
            <person name="Hauser L."/>
            <person name="Brambilla E.M."/>
            <person name="Rohde M."/>
            <person name="Goker M."/>
            <person name="Detter J.C."/>
            <person name="Woyke T."/>
            <person name="Bristow J."/>
            <person name="Eisen J.A."/>
            <person name="Markowitz V."/>
            <person name="Hugenholtz P."/>
            <person name="Kyrpides N.C."/>
            <person name="Klenk H.P."/>
            <person name="Lapidus A."/>
        </authorList>
    </citation>
    <scope>NUCLEOTIDE SEQUENCE</scope>
    <source>
        <strain evidence="1 2">DSM 18011</strain>
    </source>
</reference>
<sequence length="63" mass="7374">MKNNEDCNDLMQSIGNILKYFSKVQEEELLRIVPIAENLIETKSKDIQKIEQTLDSIFELVLF</sequence>
<protein>
    <submittedName>
        <fullName evidence="1">Uncharacterized protein</fullName>
    </submittedName>
</protein>